<protein>
    <submittedName>
        <fullName evidence="2">Uncharacterized protein</fullName>
    </submittedName>
</protein>
<sequence length="223" mass="25186">MRKSKDKKRRKQKRNRQKKQEGSLMVPPEMEVSPVEEDLPIEEDFPIEENLTATDIPEDTYPNATPEEIEEAQEPDEEMEDGYMEFVLNEALDPEEQEYLMNSLEADPQLSQIFDKVVETASEFSGAGEVQGPGDGISDSIPARLSDGEFVMTQKATEQLGPDNLQTLMDEAERAYDGGLMRERRYLGGVFQDDEEELGQGSSTDDDIRKLMSIKANKSPSLR</sequence>
<proteinExistence type="predicted"/>
<accession>A0A382LWR1</accession>
<reference evidence="2" key="1">
    <citation type="submission" date="2018-05" db="EMBL/GenBank/DDBJ databases">
        <authorList>
            <person name="Lanie J.A."/>
            <person name="Ng W.-L."/>
            <person name="Kazmierczak K.M."/>
            <person name="Andrzejewski T.M."/>
            <person name="Davidsen T.M."/>
            <person name="Wayne K.J."/>
            <person name="Tettelin H."/>
            <person name="Glass J.I."/>
            <person name="Rusch D."/>
            <person name="Podicherti R."/>
            <person name="Tsui H.-C.T."/>
            <person name="Winkler M.E."/>
        </authorList>
    </citation>
    <scope>NUCLEOTIDE SEQUENCE</scope>
</reference>
<feature type="region of interest" description="Disordered" evidence="1">
    <location>
        <begin position="1"/>
        <end position="79"/>
    </location>
</feature>
<gene>
    <name evidence="2" type="ORF">METZ01_LOCUS292326</name>
</gene>
<organism evidence="2">
    <name type="scientific">marine metagenome</name>
    <dbReference type="NCBI Taxonomy" id="408172"/>
    <lineage>
        <taxon>unclassified sequences</taxon>
        <taxon>metagenomes</taxon>
        <taxon>ecological metagenomes</taxon>
    </lineage>
</organism>
<feature type="region of interest" description="Disordered" evidence="1">
    <location>
        <begin position="190"/>
        <end position="223"/>
    </location>
</feature>
<evidence type="ECO:0000313" key="2">
    <source>
        <dbReference type="EMBL" id="SVC39472.1"/>
    </source>
</evidence>
<feature type="compositionally biased region" description="Acidic residues" evidence="1">
    <location>
        <begin position="67"/>
        <end position="79"/>
    </location>
</feature>
<evidence type="ECO:0000256" key="1">
    <source>
        <dbReference type="SAM" id="MobiDB-lite"/>
    </source>
</evidence>
<feature type="compositionally biased region" description="Acidic residues" evidence="1">
    <location>
        <begin position="34"/>
        <end position="47"/>
    </location>
</feature>
<feature type="compositionally biased region" description="Basic residues" evidence="1">
    <location>
        <begin position="1"/>
        <end position="17"/>
    </location>
</feature>
<dbReference type="EMBL" id="UINC01088873">
    <property type="protein sequence ID" value="SVC39472.1"/>
    <property type="molecule type" value="Genomic_DNA"/>
</dbReference>
<dbReference type="AlphaFoldDB" id="A0A382LWR1"/>
<name>A0A382LWR1_9ZZZZ</name>